<gene>
    <name evidence="3" type="ORF">SAMN05216192_10259</name>
</gene>
<proteinExistence type="predicted"/>
<dbReference type="SUPFAM" id="SSF53474">
    <property type="entry name" value="alpha/beta-Hydrolases"/>
    <property type="match status" value="1"/>
</dbReference>
<protein>
    <submittedName>
        <fullName evidence="3">Alpha/beta hydrolase family protein</fullName>
    </submittedName>
</protein>
<dbReference type="InterPro" id="IPR029059">
    <property type="entry name" value="AB_hydrolase_5"/>
</dbReference>
<keyword evidence="1" id="KW-0812">Transmembrane</keyword>
<keyword evidence="1" id="KW-0472">Membrane</keyword>
<dbReference type="AlphaFoldDB" id="A0A1G8GDQ6"/>
<dbReference type="InterPro" id="IPR029058">
    <property type="entry name" value="AB_hydrolase_fold"/>
</dbReference>
<dbReference type="OrthoDB" id="9780932at2"/>
<dbReference type="STRING" id="1174501.SAMN05216192_10259"/>
<reference evidence="4" key="1">
    <citation type="submission" date="2016-10" db="EMBL/GenBank/DDBJ databases">
        <authorList>
            <person name="Varghese N."/>
            <person name="Submissions S."/>
        </authorList>
    </citation>
    <scope>NUCLEOTIDE SEQUENCE [LARGE SCALE GENOMIC DNA]</scope>
    <source>
        <strain evidence="4">CGMCC 1.11012</strain>
    </source>
</reference>
<evidence type="ECO:0000313" key="4">
    <source>
        <dbReference type="Proteomes" id="UP000199050"/>
    </source>
</evidence>
<dbReference type="EMBL" id="FNDX01000002">
    <property type="protein sequence ID" value="SDH92518.1"/>
    <property type="molecule type" value="Genomic_DNA"/>
</dbReference>
<evidence type="ECO:0000259" key="2">
    <source>
        <dbReference type="Pfam" id="PF12695"/>
    </source>
</evidence>
<dbReference type="Pfam" id="PF12695">
    <property type="entry name" value="Abhydrolase_5"/>
    <property type="match status" value="1"/>
</dbReference>
<keyword evidence="3" id="KW-0378">Hydrolase</keyword>
<feature type="domain" description="Alpha/beta hydrolase fold-5" evidence="2">
    <location>
        <begin position="76"/>
        <end position="238"/>
    </location>
</feature>
<keyword evidence="1" id="KW-1133">Transmembrane helix</keyword>
<sequence>MKTVKRKSRWKKILIWTSVIAVALVAGVLIYLSSVTYSPSKLAEAAMQSDSQVRVTKVKEGYRFEPQAAEAVEPNIIFYPGGLVEPASYSPLARAMAERGHRVYIARMPLNLAIFGQNRADAFIAEHPDEAYVIGGHSLGGAFASRYASEHAGKLEGIFYLASYADDGGSLNAAGLSALQITGTDDGVLNWEEWEKTKANLPGDTTFVSIEGGNHGQFGSYGMQKGDHTPGITEDEQLQSVVKALDGWLMK</sequence>
<dbReference type="Gene3D" id="3.40.50.1820">
    <property type="entry name" value="alpha/beta hydrolase"/>
    <property type="match status" value="1"/>
</dbReference>
<evidence type="ECO:0000256" key="1">
    <source>
        <dbReference type="SAM" id="Phobius"/>
    </source>
</evidence>
<dbReference type="GO" id="GO:0016787">
    <property type="term" value="F:hydrolase activity"/>
    <property type="evidence" value="ECO:0007669"/>
    <property type="project" value="UniProtKB-KW"/>
</dbReference>
<feature type="transmembrane region" description="Helical" evidence="1">
    <location>
        <begin position="12"/>
        <end position="32"/>
    </location>
</feature>
<accession>A0A1G8GDQ6</accession>
<evidence type="ECO:0000313" key="3">
    <source>
        <dbReference type="EMBL" id="SDH92518.1"/>
    </source>
</evidence>
<dbReference type="Proteomes" id="UP000199050">
    <property type="component" value="Unassembled WGS sequence"/>
</dbReference>
<organism evidence="3 4">
    <name type="scientific">Paenibacillus typhae</name>
    <dbReference type="NCBI Taxonomy" id="1174501"/>
    <lineage>
        <taxon>Bacteria</taxon>
        <taxon>Bacillati</taxon>
        <taxon>Bacillota</taxon>
        <taxon>Bacilli</taxon>
        <taxon>Bacillales</taxon>
        <taxon>Paenibacillaceae</taxon>
        <taxon>Paenibacillus</taxon>
    </lineage>
</organism>
<keyword evidence="4" id="KW-1185">Reference proteome</keyword>
<name>A0A1G8GDQ6_9BACL</name>